<keyword evidence="10" id="KW-1185">Reference proteome</keyword>
<feature type="transmembrane region" description="Helical" evidence="7">
    <location>
        <begin position="76"/>
        <end position="102"/>
    </location>
</feature>
<dbReference type="InterPro" id="IPR020846">
    <property type="entry name" value="MFS_dom"/>
</dbReference>
<feature type="domain" description="Major facilitator superfamily (MFS) profile" evidence="8">
    <location>
        <begin position="10"/>
        <end position="456"/>
    </location>
</feature>
<dbReference type="PROSITE" id="PS50850">
    <property type="entry name" value="MFS"/>
    <property type="match status" value="1"/>
</dbReference>
<proteinExistence type="predicted"/>
<dbReference type="PANTHER" id="PTHR42718:SF46">
    <property type="entry name" value="BLR6921 PROTEIN"/>
    <property type="match status" value="1"/>
</dbReference>
<sequence>MRPETEDRWLFATLAAISVVTAVVSSLGAPLVPSIATRYDVPLATAQWVLTSTLIAAAAATPAIGRWGSGRLRRPVVLGALGVVLAGAVLAALPLGMGALIAGRAGQGMGLAVAPLTLAVARDVWTGDRLVSRLSLLSIATVAGAGLGYPFTGLVAEHAGIAGAYGMGAALVAVTLGLATRFLPRQADGEPQQVDLASVVLVAVGMVVVLLAVSQGEAWGWLSAPVVLLAAGGVVLLAGWVLRTRHLATHGGQPLVDLRLAGRPGVLGPNAVAFALAVGMYGLLTVVVLLVRADGSAGWGLDRGAAAAGLVLVPYAVLSVTGSRIALRVARRFGAHLLLPIGATVFASSMVLVALRHDTLPQALVAMAVGGLGSGFTFSSLPMLIVPHVPREETGSAMAFNQLLRYLGFSVGSAVTVALLEVYGGDETAFRATVLTMAGICFLAGAGVALGGRRTPAHT</sequence>
<name>A0ABX7PPY9_9ACTN</name>
<feature type="transmembrane region" description="Helical" evidence="7">
    <location>
        <begin position="44"/>
        <end position="64"/>
    </location>
</feature>
<keyword evidence="6 7" id="KW-0472">Membrane</keyword>
<keyword evidence="2" id="KW-0813">Transport</keyword>
<feature type="transmembrane region" description="Helical" evidence="7">
    <location>
        <begin position="406"/>
        <end position="423"/>
    </location>
</feature>
<evidence type="ECO:0000256" key="6">
    <source>
        <dbReference type="ARBA" id="ARBA00023136"/>
    </source>
</evidence>
<dbReference type="EMBL" id="CP022295">
    <property type="protein sequence ID" value="QSR28001.1"/>
    <property type="molecule type" value="Genomic_DNA"/>
</dbReference>
<dbReference type="PANTHER" id="PTHR42718">
    <property type="entry name" value="MAJOR FACILITATOR SUPERFAMILY MULTIDRUG TRANSPORTER MFSC"/>
    <property type="match status" value="1"/>
</dbReference>
<reference evidence="9 10" key="1">
    <citation type="submission" date="2017-06" db="EMBL/GenBank/DDBJ databases">
        <title>Complete Genome Sequence of the Soil Carbazole-Degrading Bacterium Nocardioides aromaticivorans IC177.</title>
        <authorList>
            <person name="Vejarano F."/>
            <person name="Suzuki-Minakuchi C."/>
            <person name="Ohtsubo Y."/>
            <person name="Tsuda M."/>
            <person name="Okada K."/>
            <person name="Nojiri H."/>
        </authorList>
    </citation>
    <scope>NUCLEOTIDE SEQUENCE [LARGE SCALE GENOMIC DNA]</scope>
    <source>
        <strain evidence="9 10">IC177</strain>
    </source>
</reference>
<evidence type="ECO:0000256" key="2">
    <source>
        <dbReference type="ARBA" id="ARBA00022448"/>
    </source>
</evidence>
<keyword evidence="5 7" id="KW-1133">Transmembrane helix</keyword>
<evidence type="ECO:0000256" key="3">
    <source>
        <dbReference type="ARBA" id="ARBA00022475"/>
    </source>
</evidence>
<feature type="transmembrane region" description="Helical" evidence="7">
    <location>
        <begin position="219"/>
        <end position="242"/>
    </location>
</feature>
<evidence type="ECO:0000256" key="7">
    <source>
        <dbReference type="SAM" id="Phobius"/>
    </source>
</evidence>
<comment type="subcellular location">
    <subcellularLocation>
        <location evidence="1">Cell membrane</location>
        <topology evidence="1">Multi-pass membrane protein</topology>
    </subcellularLocation>
</comment>
<evidence type="ECO:0000256" key="5">
    <source>
        <dbReference type="ARBA" id="ARBA00022989"/>
    </source>
</evidence>
<evidence type="ECO:0000313" key="9">
    <source>
        <dbReference type="EMBL" id="QSR28001.1"/>
    </source>
</evidence>
<feature type="transmembrane region" description="Helical" evidence="7">
    <location>
        <begin position="337"/>
        <end position="357"/>
    </location>
</feature>
<accession>A0ABX7PPY9</accession>
<feature type="transmembrane region" description="Helical" evidence="7">
    <location>
        <begin position="363"/>
        <end position="385"/>
    </location>
</feature>
<feature type="transmembrane region" description="Helical" evidence="7">
    <location>
        <begin position="137"/>
        <end position="156"/>
    </location>
</feature>
<dbReference type="Proteomes" id="UP000662818">
    <property type="component" value="Chromosome"/>
</dbReference>
<feature type="transmembrane region" description="Helical" evidence="7">
    <location>
        <begin position="305"/>
        <end position="325"/>
    </location>
</feature>
<dbReference type="Pfam" id="PF07690">
    <property type="entry name" value="MFS_1"/>
    <property type="match status" value="1"/>
</dbReference>
<keyword evidence="4 7" id="KW-0812">Transmembrane</keyword>
<feature type="transmembrane region" description="Helical" evidence="7">
    <location>
        <begin position="162"/>
        <end position="182"/>
    </location>
</feature>
<dbReference type="InterPro" id="IPR011701">
    <property type="entry name" value="MFS"/>
</dbReference>
<evidence type="ECO:0000313" key="10">
    <source>
        <dbReference type="Proteomes" id="UP000662818"/>
    </source>
</evidence>
<dbReference type="SUPFAM" id="SSF103473">
    <property type="entry name" value="MFS general substrate transporter"/>
    <property type="match status" value="1"/>
</dbReference>
<keyword evidence="3" id="KW-1003">Cell membrane</keyword>
<evidence type="ECO:0000256" key="4">
    <source>
        <dbReference type="ARBA" id="ARBA00022692"/>
    </source>
</evidence>
<organism evidence="9 10">
    <name type="scientific">Nocardioides aromaticivorans</name>
    <dbReference type="NCBI Taxonomy" id="200618"/>
    <lineage>
        <taxon>Bacteria</taxon>
        <taxon>Bacillati</taxon>
        <taxon>Actinomycetota</taxon>
        <taxon>Actinomycetes</taxon>
        <taxon>Propionibacteriales</taxon>
        <taxon>Nocardioidaceae</taxon>
        <taxon>Nocardioides</taxon>
    </lineage>
</organism>
<feature type="transmembrane region" description="Helical" evidence="7">
    <location>
        <begin position="429"/>
        <end position="450"/>
    </location>
</feature>
<dbReference type="InterPro" id="IPR036259">
    <property type="entry name" value="MFS_trans_sf"/>
</dbReference>
<evidence type="ECO:0000259" key="8">
    <source>
        <dbReference type="PROSITE" id="PS50850"/>
    </source>
</evidence>
<dbReference type="Gene3D" id="1.20.1250.20">
    <property type="entry name" value="MFS general substrate transporter like domains"/>
    <property type="match status" value="2"/>
</dbReference>
<feature type="transmembrane region" description="Helical" evidence="7">
    <location>
        <begin position="194"/>
        <end position="213"/>
    </location>
</feature>
<feature type="transmembrane region" description="Helical" evidence="7">
    <location>
        <begin position="108"/>
        <end position="125"/>
    </location>
</feature>
<evidence type="ECO:0000256" key="1">
    <source>
        <dbReference type="ARBA" id="ARBA00004651"/>
    </source>
</evidence>
<gene>
    <name evidence="9" type="ORF">CFH99_20470</name>
</gene>
<protein>
    <submittedName>
        <fullName evidence="9">MFS transporter</fullName>
    </submittedName>
</protein>
<dbReference type="RefSeq" id="WP_207006760.1">
    <property type="nucleotide sequence ID" value="NZ_CP022295.1"/>
</dbReference>
<feature type="transmembrane region" description="Helical" evidence="7">
    <location>
        <begin position="271"/>
        <end position="293"/>
    </location>
</feature>